<evidence type="ECO:0000313" key="2">
    <source>
        <dbReference type="Proteomes" id="UP000005239"/>
    </source>
</evidence>
<dbReference type="EnsemblMetazoa" id="PPA37142.1">
    <property type="protein sequence ID" value="PPA37142.1"/>
    <property type="gene ID" value="WBGene00275511"/>
</dbReference>
<gene>
    <name evidence="1" type="primary">WBGene00275511</name>
</gene>
<organism evidence="1 2">
    <name type="scientific">Pristionchus pacificus</name>
    <name type="common">Parasitic nematode worm</name>
    <dbReference type="NCBI Taxonomy" id="54126"/>
    <lineage>
        <taxon>Eukaryota</taxon>
        <taxon>Metazoa</taxon>
        <taxon>Ecdysozoa</taxon>
        <taxon>Nematoda</taxon>
        <taxon>Chromadorea</taxon>
        <taxon>Rhabditida</taxon>
        <taxon>Rhabditina</taxon>
        <taxon>Diplogasteromorpha</taxon>
        <taxon>Diplogasteroidea</taxon>
        <taxon>Neodiplogasteridae</taxon>
        <taxon>Pristionchus</taxon>
    </lineage>
</organism>
<protein>
    <submittedName>
        <fullName evidence="1">Uncharacterized protein</fullName>
    </submittedName>
</protein>
<accession>A0A2A6BTU5</accession>
<proteinExistence type="predicted"/>
<keyword evidence="2" id="KW-1185">Reference proteome</keyword>
<sequence>MVSSACCSLLSGPKSFHNEPNISEQDLLSNLSDDCLLAIFDQFNCNDLDMLSHVSQKLGSLAAIVRPLKIVAANYLEIFQTVYGDICVDLYREHDVSYFMCLKNQREKDGKSTCTTYTYTEPKEIFICGNQRTFINQRSFQERHESRTDDFCSGFCLKQLSDIYESRILRKTPKLREMLEAGCELRRGHAKMQMLPSNCNHLIPMFKLLEDFVVDAEHLIDMIIKHFELKKEGKLCLSSTNPLKFSDIESAIVQLEGFEYCWQDGEVYKIKQQNWIATIVKCEEEYFEYYSVIFGDYEFY</sequence>
<dbReference type="Proteomes" id="UP000005239">
    <property type="component" value="Unassembled WGS sequence"/>
</dbReference>
<name>A0A2A6BTU5_PRIPA</name>
<dbReference type="AlphaFoldDB" id="A0A2A6BTU5"/>
<accession>A0A8R1YV90</accession>
<reference evidence="1" key="2">
    <citation type="submission" date="2022-06" db="UniProtKB">
        <authorList>
            <consortium name="EnsemblMetazoa"/>
        </authorList>
    </citation>
    <scope>IDENTIFICATION</scope>
    <source>
        <strain evidence="1">PS312</strain>
    </source>
</reference>
<reference evidence="2" key="1">
    <citation type="journal article" date="2008" name="Nat. Genet.">
        <title>The Pristionchus pacificus genome provides a unique perspective on nematode lifestyle and parasitism.</title>
        <authorList>
            <person name="Dieterich C."/>
            <person name="Clifton S.W."/>
            <person name="Schuster L.N."/>
            <person name="Chinwalla A."/>
            <person name="Delehaunty K."/>
            <person name="Dinkelacker I."/>
            <person name="Fulton L."/>
            <person name="Fulton R."/>
            <person name="Godfrey J."/>
            <person name="Minx P."/>
            <person name="Mitreva M."/>
            <person name="Roeseler W."/>
            <person name="Tian H."/>
            <person name="Witte H."/>
            <person name="Yang S.P."/>
            <person name="Wilson R.K."/>
            <person name="Sommer R.J."/>
        </authorList>
    </citation>
    <scope>NUCLEOTIDE SEQUENCE [LARGE SCALE GENOMIC DNA]</scope>
    <source>
        <strain evidence="2">PS312</strain>
    </source>
</reference>
<evidence type="ECO:0000313" key="1">
    <source>
        <dbReference type="EnsemblMetazoa" id="PPA37142.1"/>
    </source>
</evidence>